<evidence type="ECO:0000256" key="7">
    <source>
        <dbReference type="ARBA" id="ARBA00051350"/>
    </source>
</evidence>
<comment type="subcellular location">
    <subcellularLocation>
        <location evidence="1 8">Cytoplasm</location>
    </subcellularLocation>
</comment>
<evidence type="ECO:0000256" key="6">
    <source>
        <dbReference type="ARBA" id="ARBA00023014"/>
    </source>
</evidence>
<protein>
    <recommendedName>
        <fullName evidence="8">Hydroxylamine reductase</fullName>
        <ecNumber evidence="8">1.7.99.1</ecNumber>
    </recommendedName>
    <alternativeName>
        <fullName evidence="8">Hybrid-cluster protein</fullName>
        <shortName evidence="8">HCP</shortName>
    </alternativeName>
    <alternativeName>
        <fullName evidence="8">Prismane protein</fullName>
    </alternativeName>
</protein>
<feature type="binding site" evidence="8">
    <location>
        <position position="269"/>
    </location>
    <ligand>
        <name>hybrid [4Fe-2O-2S] cluster</name>
        <dbReference type="ChEBI" id="CHEBI:60519"/>
    </ligand>
</feature>
<feature type="binding site" evidence="8">
    <location>
        <position position="8"/>
    </location>
    <ligand>
        <name>[4Fe-4S] cluster</name>
        <dbReference type="ChEBI" id="CHEBI:49883"/>
    </ligand>
</feature>
<evidence type="ECO:0000256" key="2">
    <source>
        <dbReference type="ARBA" id="ARBA00022490"/>
    </source>
</evidence>
<evidence type="ECO:0000256" key="1">
    <source>
        <dbReference type="ARBA" id="ARBA00004496"/>
    </source>
</evidence>
<dbReference type="Gene3D" id="3.40.50.2030">
    <property type="match status" value="2"/>
</dbReference>
<dbReference type="InterPro" id="IPR004137">
    <property type="entry name" value="HCP/CODH"/>
</dbReference>
<name>A0A929RUN4_9BACT</name>
<dbReference type="NCBIfam" id="TIGR01703">
    <property type="entry name" value="hybrid_clust"/>
    <property type="match status" value="1"/>
</dbReference>
<keyword evidence="4 8" id="KW-0560">Oxidoreductase</keyword>
<dbReference type="PANTHER" id="PTHR30109">
    <property type="entry name" value="HYDROXYLAMINE REDUCTASE"/>
    <property type="match status" value="1"/>
</dbReference>
<dbReference type="InterPro" id="IPR016100">
    <property type="entry name" value="Prismane_a-bundle"/>
</dbReference>
<dbReference type="PANTHER" id="PTHR30109:SF0">
    <property type="entry name" value="HYDROXYLAMINE REDUCTASE"/>
    <property type="match status" value="1"/>
</dbReference>
<comment type="catalytic activity">
    <reaction evidence="7 8">
        <text>A + NH4(+) + H2O = hydroxylamine + AH2 + H(+)</text>
        <dbReference type="Rhea" id="RHEA:22052"/>
        <dbReference type="ChEBI" id="CHEBI:13193"/>
        <dbReference type="ChEBI" id="CHEBI:15377"/>
        <dbReference type="ChEBI" id="CHEBI:15378"/>
        <dbReference type="ChEBI" id="CHEBI:15429"/>
        <dbReference type="ChEBI" id="CHEBI:17499"/>
        <dbReference type="ChEBI" id="CHEBI:28938"/>
        <dbReference type="EC" id="1.7.99.1"/>
    </reaction>
</comment>
<dbReference type="InterPro" id="IPR010048">
    <property type="entry name" value="Hydroxylam_reduct"/>
</dbReference>
<dbReference type="GO" id="GO:0050418">
    <property type="term" value="F:hydroxylamine reductase activity"/>
    <property type="evidence" value="ECO:0007669"/>
    <property type="project" value="UniProtKB-UniRule"/>
</dbReference>
<evidence type="ECO:0000313" key="9">
    <source>
        <dbReference type="EMBL" id="MBF0969555.1"/>
    </source>
</evidence>
<dbReference type="FunFam" id="3.40.50.2030:FF:000002">
    <property type="entry name" value="Hydroxylamine reductase"/>
    <property type="match status" value="1"/>
</dbReference>
<comment type="cofactor">
    <cofactor evidence="8">
        <name>[4Fe-4S] cluster</name>
        <dbReference type="ChEBI" id="CHEBI:49883"/>
    </cofactor>
    <text evidence="8">Binds 1 [4Fe-4S] cluster.</text>
</comment>
<feature type="binding site" evidence="8">
    <location>
        <position position="494"/>
    </location>
    <ligand>
        <name>hybrid [4Fe-2O-2S] cluster</name>
        <dbReference type="ChEBI" id="CHEBI:60519"/>
    </ligand>
</feature>
<keyword evidence="6 8" id="KW-0411">Iron-sulfur</keyword>
<evidence type="ECO:0000256" key="3">
    <source>
        <dbReference type="ARBA" id="ARBA00022723"/>
    </source>
</evidence>
<proteinExistence type="inferred from homology"/>
<dbReference type="GO" id="GO:0051539">
    <property type="term" value="F:4 iron, 4 sulfur cluster binding"/>
    <property type="evidence" value="ECO:0007669"/>
    <property type="project" value="UniProtKB-KW"/>
</dbReference>
<feature type="binding site" evidence="8">
    <location>
        <position position="496"/>
    </location>
    <ligand>
        <name>hybrid [4Fe-2O-2S] cluster</name>
        <dbReference type="ChEBI" id="CHEBI:60519"/>
    </ligand>
</feature>
<feature type="binding site" description="via persulfide group" evidence="8">
    <location>
        <position position="406"/>
    </location>
    <ligand>
        <name>hybrid [4Fe-2O-2S] cluster</name>
        <dbReference type="ChEBI" id="CHEBI:60519"/>
    </ligand>
</feature>
<dbReference type="HAMAP" id="MF_00069">
    <property type="entry name" value="Hydroxylam_reduct"/>
    <property type="match status" value="1"/>
</dbReference>
<keyword evidence="3 8" id="KW-0479">Metal-binding</keyword>
<keyword evidence="8" id="KW-0004">4Fe-4S</keyword>
<comment type="function">
    <text evidence="8">Catalyzes the reduction of hydroxylamine to form NH(3) and H(2)O.</text>
</comment>
<dbReference type="RefSeq" id="WP_303762644.1">
    <property type="nucleotide sequence ID" value="NZ_JABZGR010000001.1"/>
</dbReference>
<dbReference type="Proteomes" id="UP000704068">
    <property type="component" value="Unassembled WGS sequence"/>
</dbReference>
<feature type="binding site" evidence="8">
    <location>
        <position position="20"/>
    </location>
    <ligand>
        <name>[4Fe-4S] cluster</name>
        <dbReference type="ChEBI" id="CHEBI:49883"/>
    </ligand>
</feature>
<dbReference type="GO" id="GO:0042542">
    <property type="term" value="P:response to hydrogen peroxide"/>
    <property type="evidence" value="ECO:0007669"/>
    <property type="project" value="TreeGrafter"/>
</dbReference>
<keyword evidence="2 8" id="KW-0963">Cytoplasm</keyword>
<dbReference type="EMBL" id="JABZGR010000001">
    <property type="protein sequence ID" value="MBF0969555.1"/>
    <property type="molecule type" value="Genomic_DNA"/>
</dbReference>
<dbReference type="GO" id="GO:0046872">
    <property type="term" value="F:metal ion binding"/>
    <property type="evidence" value="ECO:0007669"/>
    <property type="project" value="UniProtKB-KW"/>
</dbReference>
<dbReference type="PIRSF" id="PIRSF000076">
    <property type="entry name" value="HCP"/>
    <property type="match status" value="1"/>
</dbReference>
<comment type="similarity">
    <text evidence="8">Belongs to the HCP family.</text>
</comment>
<evidence type="ECO:0000313" key="10">
    <source>
        <dbReference type="Proteomes" id="UP000704068"/>
    </source>
</evidence>
<dbReference type="GO" id="GO:0005737">
    <property type="term" value="C:cytoplasm"/>
    <property type="evidence" value="ECO:0007669"/>
    <property type="project" value="UniProtKB-SubCell"/>
</dbReference>
<feature type="binding site" evidence="8">
    <location>
        <position position="26"/>
    </location>
    <ligand>
        <name>[4Fe-4S] cluster</name>
        <dbReference type="ChEBI" id="CHEBI:49883"/>
    </ligand>
</feature>
<dbReference type="FunFam" id="3.40.50.2030:FF:000001">
    <property type="entry name" value="Hydroxylamine reductase"/>
    <property type="match status" value="1"/>
</dbReference>
<dbReference type="CDD" id="cd01914">
    <property type="entry name" value="HCP"/>
    <property type="match status" value="1"/>
</dbReference>
<organism evidence="9 10">
    <name type="scientific">Alloprevotella tannerae</name>
    <dbReference type="NCBI Taxonomy" id="76122"/>
    <lineage>
        <taxon>Bacteria</taxon>
        <taxon>Pseudomonadati</taxon>
        <taxon>Bacteroidota</taxon>
        <taxon>Bacteroidia</taxon>
        <taxon>Bacteroidales</taxon>
        <taxon>Prevotellaceae</taxon>
        <taxon>Alloprevotella</taxon>
    </lineage>
</organism>
<dbReference type="Gene3D" id="1.20.1270.20">
    <property type="match status" value="2"/>
</dbReference>
<comment type="caution">
    <text evidence="9">The sequence shown here is derived from an EMBL/GenBank/DDBJ whole genome shotgun (WGS) entry which is preliminary data.</text>
</comment>
<dbReference type="InterPro" id="IPR011254">
    <property type="entry name" value="Prismane-like_sf"/>
</dbReference>
<dbReference type="AlphaFoldDB" id="A0A929RUN4"/>
<feature type="binding site" evidence="8">
    <location>
        <position position="434"/>
    </location>
    <ligand>
        <name>hybrid [4Fe-2O-2S] cluster</name>
        <dbReference type="ChEBI" id="CHEBI:60519"/>
    </ligand>
</feature>
<dbReference type="FunFam" id="1.20.1270.20:FF:000001">
    <property type="entry name" value="Hydroxylamine reductase"/>
    <property type="match status" value="1"/>
</dbReference>
<dbReference type="GO" id="GO:0004601">
    <property type="term" value="F:peroxidase activity"/>
    <property type="evidence" value="ECO:0007669"/>
    <property type="project" value="TreeGrafter"/>
</dbReference>
<reference evidence="9" key="1">
    <citation type="submission" date="2020-04" db="EMBL/GenBank/DDBJ databases">
        <title>Deep metagenomics examines the oral microbiome during advanced dental caries in children, revealing novel taxa and co-occurrences with host molecules.</title>
        <authorList>
            <person name="Baker J.L."/>
            <person name="Morton J.T."/>
            <person name="Dinis M."/>
            <person name="Alvarez R."/>
            <person name="Tran N.C."/>
            <person name="Knight R."/>
            <person name="Edlund A."/>
        </authorList>
    </citation>
    <scope>NUCLEOTIDE SEQUENCE</scope>
    <source>
        <strain evidence="9">JCVI_34_bin.1</strain>
    </source>
</reference>
<feature type="binding site" evidence="8">
    <location>
        <position position="459"/>
    </location>
    <ligand>
        <name>hybrid [4Fe-2O-2S] cluster</name>
        <dbReference type="ChEBI" id="CHEBI:60519"/>
    </ligand>
</feature>
<accession>A0A929RUN4</accession>
<keyword evidence="5 8" id="KW-0408">Iron</keyword>
<gene>
    <name evidence="8 9" type="primary">hcp</name>
    <name evidence="9" type="synonym">priS</name>
    <name evidence="9" type="ORF">HXK21_00725</name>
</gene>
<dbReference type="InterPro" id="IPR016099">
    <property type="entry name" value="Prismane-like_a/b-sand"/>
</dbReference>
<sequence>MMENQMFCYQCQETAKGTGCTLKGVCGKAATTSAAMDLLLAVSRGVGIVSDALNRAGVSKDEKEIGHFLCDALFCTITNANFDDDDILQRVEKGITLRNRLVKQADENGVALPERAELRWDGSKASYAEEAKRQGVLRIANEDIRSLKELTVYGLKGMAAYYEHASNLQQADLTLIHFMAEALAIVADPEADQATLVDLVLRTGQAGVKAMALLDKANTSSYGSPVITKVNLGVGRNPGILISGHDLHDLEDLLKQTEGMGIDIYTHGEMLPAHYYPQLKKYAHLVGNYGNAWWQQKEEFARFNGPIIFTTNCIVPPRPDANYKDRVFTLNSTGFPGWKHIENGADGHKDFSEVIALAKTCQAPEALEAGEIVGGFAHAQVFALADQIVEAVKSGAIRKFIVMSGCDGRMKSRQYYADFAQQLPKDTVILTSGCAKYRYNKLNLGDINGIPRVLDAGQCNDSYSWAVVAMKLQEIFQAKDINDLPIVFNIAWYEQKAVIVLLALLSLGIKNIHIGPTLPAFVSPNVLKVLVENFGLGGNTTVDEDLKAWGLA</sequence>
<comment type="cofactor">
    <cofactor evidence="8">
        <name>hybrid [4Fe-2O-2S] cluster</name>
        <dbReference type="ChEBI" id="CHEBI:60519"/>
    </cofactor>
    <text evidence="8">Binds 1 hybrid [4Fe-2O-2S] cluster.</text>
</comment>
<dbReference type="EC" id="1.7.99.1" evidence="8"/>
<feature type="binding site" evidence="8">
    <location>
        <position position="245"/>
    </location>
    <ligand>
        <name>hybrid [4Fe-2O-2S] cluster</name>
        <dbReference type="ChEBI" id="CHEBI:60519"/>
    </ligand>
</feature>
<dbReference type="Pfam" id="PF03063">
    <property type="entry name" value="Prismane"/>
    <property type="match status" value="1"/>
</dbReference>
<feature type="modified residue" description="Cysteine persulfide" evidence="8">
    <location>
        <position position="406"/>
    </location>
</feature>
<dbReference type="NCBIfam" id="NF003658">
    <property type="entry name" value="PRK05290.1"/>
    <property type="match status" value="1"/>
</dbReference>
<dbReference type="SUPFAM" id="SSF56821">
    <property type="entry name" value="Prismane protein-like"/>
    <property type="match status" value="1"/>
</dbReference>
<evidence type="ECO:0000256" key="4">
    <source>
        <dbReference type="ARBA" id="ARBA00023002"/>
    </source>
</evidence>
<feature type="binding site" evidence="8">
    <location>
        <position position="11"/>
    </location>
    <ligand>
        <name>[4Fe-4S] cluster</name>
        <dbReference type="ChEBI" id="CHEBI:49883"/>
    </ligand>
</feature>
<evidence type="ECO:0000256" key="5">
    <source>
        <dbReference type="ARBA" id="ARBA00023004"/>
    </source>
</evidence>
<evidence type="ECO:0000256" key="8">
    <source>
        <dbReference type="HAMAP-Rule" id="MF_00069"/>
    </source>
</evidence>
<feature type="binding site" evidence="8">
    <location>
        <position position="313"/>
    </location>
    <ligand>
        <name>hybrid [4Fe-2O-2S] cluster</name>
        <dbReference type="ChEBI" id="CHEBI:60519"/>
    </ligand>
</feature>